<accession>A0AAV7VQ95</accession>
<evidence type="ECO:0000313" key="3">
    <source>
        <dbReference type="Proteomes" id="UP001066276"/>
    </source>
</evidence>
<sequence>MQPCGFWLREAGAENGDAAYPGLKLDALTYQMNRMSDRLDGHAKHLDQEERRVSEEEDEHNMLDTPEEG</sequence>
<evidence type="ECO:0000256" key="1">
    <source>
        <dbReference type="SAM" id="MobiDB-lite"/>
    </source>
</evidence>
<keyword evidence="3" id="KW-1185">Reference proteome</keyword>
<evidence type="ECO:0000313" key="2">
    <source>
        <dbReference type="EMBL" id="KAJ1203838.1"/>
    </source>
</evidence>
<comment type="caution">
    <text evidence="2">The sequence shown here is derived from an EMBL/GenBank/DDBJ whole genome shotgun (WGS) entry which is preliminary data.</text>
</comment>
<proteinExistence type="predicted"/>
<feature type="compositionally biased region" description="Basic and acidic residues" evidence="1">
    <location>
        <begin position="41"/>
        <end position="54"/>
    </location>
</feature>
<dbReference type="AlphaFoldDB" id="A0AAV7VQ95"/>
<name>A0AAV7VQ95_PLEWA</name>
<organism evidence="2 3">
    <name type="scientific">Pleurodeles waltl</name>
    <name type="common">Iberian ribbed newt</name>
    <dbReference type="NCBI Taxonomy" id="8319"/>
    <lineage>
        <taxon>Eukaryota</taxon>
        <taxon>Metazoa</taxon>
        <taxon>Chordata</taxon>
        <taxon>Craniata</taxon>
        <taxon>Vertebrata</taxon>
        <taxon>Euteleostomi</taxon>
        <taxon>Amphibia</taxon>
        <taxon>Batrachia</taxon>
        <taxon>Caudata</taxon>
        <taxon>Salamandroidea</taxon>
        <taxon>Salamandridae</taxon>
        <taxon>Pleurodelinae</taxon>
        <taxon>Pleurodeles</taxon>
    </lineage>
</organism>
<protein>
    <submittedName>
        <fullName evidence="2">Uncharacterized protein</fullName>
    </submittedName>
</protein>
<dbReference type="Proteomes" id="UP001066276">
    <property type="component" value="Chromosome 2_1"/>
</dbReference>
<feature type="compositionally biased region" description="Acidic residues" evidence="1">
    <location>
        <begin position="55"/>
        <end position="69"/>
    </location>
</feature>
<feature type="region of interest" description="Disordered" evidence="1">
    <location>
        <begin position="41"/>
        <end position="69"/>
    </location>
</feature>
<dbReference type="EMBL" id="JANPWB010000003">
    <property type="protein sequence ID" value="KAJ1203838.1"/>
    <property type="molecule type" value="Genomic_DNA"/>
</dbReference>
<gene>
    <name evidence="2" type="ORF">NDU88_007619</name>
</gene>
<reference evidence="2" key="1">
    <citation type="journal article" date="2022" name="bioRxiv">
        <title>Sequencing and chromosome-scale assembly of the giantPleurodeles waltlgenome.</title>
        <authorList>
            <person name="Brown T."/>
            <person name="Elewa A."/>
            <person name="Iarovenko S."/>
            <person name="Subramanian E."/>
            <person name="Araus A.J."/>
            <person name="Petzold A."/>
            <person name="Susuki M."/>
            <person name="Suzuki K.-i.T."/>
            <person name="Hayashi T."/>
            <person name="Toyoda A."/>
            <person name="Oliveira C."/>
            <person name="Osipova E."/>
            <person name="Leigh N.D."/>
            <person name="Simon A."/>
            <person name="Yun M.H."/>
        </authorList>
    </citation>
    <scope>NUCLEOTIDE SEQUENCE</scope>
    <source>
        <strain evidence="2">20211129_DDA</strain>
        <tissue evidence="2">Liver</tissue>
    </source>
</reference>